<dbReference type="EMBL" id="SNRW01004672">
    <property type="protein sequence ID" value="KAA6386735.1"/>
    <property type="molecule type" value="Genomic_DNA"/>
</dbReference>
<proteinExistence type="predicted"/>
<evidence type="ECO:0000313" key="2">
    <source>
        <dbReference type="Proteomes" id="UP000324800"/>
    </source>
</evidence>
<comment type="caution">
    <text evidence="1">The sequence shown here is derived from an EMBL/GenBank/DDBJ whole genome shotgun (WGS) entry which is preliminary data.</text>
</comment>
<sequence length="88" mass="9902">MSIAPMDTLQSPVLDSLLSASAILDVDALNQTWKNEQTQIRPPIPLLPAVLKNIREEEIEAMIIAPHCQARYGTQNWQTRMFNLLCLA</sequence>
<accession>A0A5J4VVZ4</accession>
<reference evidence="1 2" key="1">
    <citation type="submission" date="2019-03" db="EMBL/GenBank/DDBJ databases">
        <title>Single cell metagenomics reveals metabolic interactions within the superorganism composed of flagellate Streblomastix strix and complex community of Bacteroidetes bacteria on its surface.</title>
        <authorList>
            <person name="Treitli S.C."/>
            <person name="Kolisko M."/>
            <person name="Husnik F."/>
            <person name="Keeling P."/>
            <person name="Hampl V."/>
        </authorList>
    </citation>
    <scope>NUCLEOTIDE SEQUENCE [LARGE SCALE GENOMIC DNA]</scope>
    <source>
        <strain evidence="1">ST1C</strain>
    </source>
</reference>
<dbReference type="Proteomes" id="UP000324800">
    <property type="component" value="Unassembled WGS sequence"/>
</dbReference>
<name>A0A5J4VVZ4_9EUKA</name>
<gene>
    <name evidence="1" type="ORF">EZS28_017741</name>
</gene>
<organism evidence="1 2">
    <name type="scientific">Streblomastix strix</name>
    <dbReference type="NCBI Taxonomy" id="222440"/>
    <lineage>
        <taxon>Eukaryota</taxon>
        <taxon>Metamonada</taxon>
        <taxon>Preaxostyla</taxon>
        <taxon>Oxymonadida</taxon>
        <taxon>Streblomastigidae</taxon>
        <taxon>Streblomastix</taxon>
    </lineage>
</organism>
<protein>
    <submittedName>
        <fullName evidence="1">Uncharacterized protein</fullName>
    </submittedName>
</protein>
<dbReference type="AlphaFoldDB" id="A0A5J4VVZ4"/>
<evidence type="ECO:0000313" key="1">
    <source>
        <dbReference type="EMBL" id="KAA6386735.1"/>
    </source>
</evidence>